<dbReference type="RefSeq" id="WP_344313976.1">
    <property type="nucleotide sequence ID" value="NZ_BAAANY010000031.1"/>
</dbReference>
<feature type="compositionally biased region" description="Basic and acidic residues" evidence="1">
    <location>
        <begin position="1"/>
        <end position="11"/>
    </location>
</feature>
<feature type="transmembrane region" description="Helical" evidence="2">
    <location>
        <begin position="46"/>
        <end position="63"/>
    </location>
</feature>
<feature type="compositionally biased region" description="Low complexity" evidence="1">
    <location>
        <begin position="73"/>
        <end position="112"/>
    </location>
</feature>
<dbReference type="Proteomes" id="UP001500618">
    <property type="component" value="Unassembled WGS sequence"/>
</dbReference>
<feature type="domain" description="DUF3152" evidence="3">
    <location>
        <begin position="120"/>
        <end position="284"/>
    </location>
</feature>
<keyword evidence="2" id="KW-0472">Membrane</keyword>
<feature type="region of interest" description="Disordered" evidence="1">
    <location>
        <begin position="1"/>
        <end position="39"/>
    </location>
</feature>
<protein>
    <recommendedName>
        <fullName evidence="3">DUF3152 domain-containing protein</fullName>
    </recommendedName>
</protein>
<evidence type="ECO:0000256" key="2">
    <source>
        <dbReference type="SAM" id="Phobius"/>
    </source>
</evidence>
<reference evidence="5" key="1">
    <citation type="journal article" date="2019" name="Int. J. Syst. Evol. Microbiol.">
        <title>The Global Catalogue of Microorganisms (GCM) 10K type strain sequencing project: providing services to taxonomists for standard genome sequencing and annotation.</title>
        <authorList>
            <consortium name="The Broad Institute Genomics Platform"/>
            <consortium name="The Broad Institute Genome Sequencing Center for Infectious Disease"/>
            <person name="Wu L."/>
            <person name="Ma J."/>
        </authorList>
    </citation>
    <scope>NUCLEOTIDE SEQUENCE [LARGE SCALE GENOMIC DNA]</scope>
    <source>
        <strain evidence="5">JCM 14718</strain>
    </source>
</reference>
<comment type="caution">
    <text evidence="4">The sequence shown here is derived from an EMBL/GenBank/DDBJ whole genome shotgun (WGS) entry which is preliminary data.</text>
</comment>
<dbReference type="Pfam" id="PF11350">
    <property type="entry name" value="DUF3152"/>
    <property type="match status" value="1"/>
</dbReference>
<dbReference type="SUPFAM" id="SSF55486">
    <property type="entry name" value="Metalloproteases ('zincins'), catalytic domain"/>
    <property type="match status" value="1"/>
</dbReference>
<feature type="compositionally biased region" description="Low complexity" evidence="1">
    <location>
        <begin position="14"/>
        <end position="39"/>
    </location>
</feature>
<feature type="region of interest" description="Disordered" evidence="1">
    <location>
        <begin position="68"/>
        <end position="133"/>
    </location>
</feature>
<dbReference type="EMBL" id="BAAANY010000031">
    <property type="protein sequence ID" value="GAA1705804.1"/>
    <property type="molecule type" value="Genomic_DNA"/>
</dbReference>
<keyword evidence="2" id="KW-1133">Transmembrane helix</keyword>
<evidence type="ECO:0000256" key="1">
    <source>
        <dbReference type="SAM" id="MobiDB-lite"/>
    </source>
</evidence>
<name>A0ABP4UHN3_9ACTN</name>
<dbReference type="InterPro" id="IPR022603">
    <property type="entry name" value="DUF3152"/>
</dbReference>
<evidence type="ECO:0000313" key="4">
    <source>
        <dbReference type="EMBL" id="GAA1705804.1"/>
    </source>
</evidence>
<evidence type="ECO:0000313" key="5">
    <source>
        <dbReference type="Proteomes" id="UP001500618"/>
    </source>
</evidence>
<proteinExistence type="predicted"/>
<accession>A0ABP4UHN3</accession>
<keyword evidence="2" id="KW-0812">Transmembrane</keyword>
<sequence>MTQVTDREARRSPSRTAPARSRSTQSRPRPAQSRAAKQQALQRRRWTVLAVLAVTLVLVSVDLTNGLKDRSAAGDTTTAQTPAPATSAVRPAAPVVTGPSPSAGPSTAAPQPSDSPAPPGVVDQGAGTFTAAPGGTGVVGHGTLLTYRVEVENGTGQQAAAFAAEVDKILDDPRSWTAAGKIAFQRVSTGTPGVTIRLASPKTVDRLCFPLTTDGYTSCRVGDGVVINLARWLTAVPDFVGHLDLYREYAVNHEVGHRLGHGHMACPAAGQLAPVMQQQTLGLKGCRINPWPYVDGKLVTGPAVP</sequence>
<evidence type="ECO:0000259" key="3">
    <source>
        <dbReference type="Pfam" id="PF11350"/>
    </source>
</evidence>
<organism evidence="4 5">
    <name type="scientific">Fodinicola feengrottensis</name>
    <dbReference type="NCBI Taxonomy" id="435914"/>
    <lineage>
        <taxon>Bacteria</taxon>
        <taxon>Bacillati</taxon>
        <taxon>Actinomycetota</taxon>
        <taxon>Actinomycetes</taxon>
        <taxon>Mycobacteriales</taxon>
        <taxon>Fodinicola</taxon>
    </lineage>
</organism>
<keyword evidence="5" id="KW-1185">Reference proteome</keyword>
<gene>
    <name evidence="4" type="ORF">GCM10009765_64010</name>
</gene>